<dbReference type="EMBL" id="BMFH01000001">
    <property type="protein sequence ID" value="GGD41025.1"/>
    <property type="molecule type" value="Genomic_DNA"/>
</dbReference>
<dbReference type="Pfam" id="PF13579">
    <property type="entry name" value="Glyco_trans_4_4"/>
    <property type="match status" value="1"/>
</dbReference>
<evidence type="ECO:0000259" key="1">
    <source>
        <dbReference type="Pfam" id="PF00534"/>
    </source>
</evidence>
<keyword evidence="4" id="KW-1185">Reference proteome</keyword>
<evidence type="ECO:0000313" key="4">
    <source>
        <dbReference type="Proteomes" id="UP000625780"/>
    </source>
</evidence>
<dbReference type="PANTHER" id="PTHR45947">
    <property type="entry name" value="SULFOQUINOVOSYL TRANSFERASE SQD2"/>
    <property type="match status" value="1"/>
</dbReference>
<dbReference type="GO" id="GO:0016740">
    <property type="term" value="F:transferase activity"/>
    <property type="evidence" value="ECO:0007669"/>
    <property type="project" value="UniProtKB-KW"/>
</dbReference>
<comment type="caution">
    <text evidence="3">The sequence shown here is derived from an EMBL/GenBank/DDBJ whole genome shotgun (WGS) entry which is preliminary data.</text>
</comment>
<proteinExistence type="predicted"/>
<accession>A0ABQ1QQJ1</accession>
<dbReference type="InterPro" id="IPR001296">
    <property type="entry name" value="Glyco_trans_1"/>
</dbReference>
<dbReference type="Pfam" id="PF00534">
    <property type="entry name" value="Glycos_transf_1"/>
    <property type="match status" value="1"/>
</dbReference>
<dbReference type="InterPro" id="IPR028098">
    <property type="entry name" value="Glyco_trans_4-like_N"/>
</dbReference>
<name>A0ABQ1QQJ1_9FLAO</name>
<feature type="domain" description="Glycosyltransferase subfamily 4-like N-terminal" evidence="2">
    <location>
        <begin position="30"/>
        <end position="170"/>
    </location>
</feature>
<keyword evidence="3" id="KW-0808">Transferase</keyword>
<evidence type="ECO:0000313" key="3">
    <source>
        <dbReference type="EMBL" id="GGD41025.1"/>
    </source>
</evidence>
<dbReference type="PANTHER" id="PTHR45947:SF15">
    <property type="entry name" value="TEICHURONIC ACID BIOSYNTHESIS GLYCOSYLTRANSFERASE TUAC-RELATED"/>
    <property type="match status" value="1"/>
</dbReference>
<dbReference type="Proteomes" id="UP000625780">
    <property type="component" value="Unassembled WGS sequence"/>
</dbReference>
<dbReference type="RefSeq" id="WP_188369144.1">
    <property type="nucleotide sequence ID" value="NZ_BMFH01000001.1"/>
</dbReference>
<dbReference type="Gene3D" id="3.40.50.2000">
    <property type="entry name" value="Glycogen Phosphorylase B"/>
    <property type="match status" value="2"/>
</dbReference>
<dbReference type="InterPro" id="IPR050194">
    <property type="entry name" value="Glycosyltransferase_grp1"/>
</dbReference>
<feature type="domain" description="Glycosyl transferase family 1" evidence="1">
    <location>
        <begin position="187"/>
        <end position="342"/>
    </location>
</feature>
<organism evidence="3 4">
    <name type="scientific">Muriicola marianensis</name>
    <dbReference type="NCBI Taxonomy" id="1324801"/>
    <lineage>
        <taxon>Bacteria</taxon>
        <taxon>Pseudomonadati</taxon>
        <taxon>Bacteroidota</taxon>
        <taxon>Flavobacteriia</taxon>
        <taxon>Flavobacteriales</taxon>
        <taxon>Flavobacteriaceae</taxon>
        <taxon>Muriicola</taxon>
    </lineage>
</organism>
<sequence length="380" mass="42783">MVKPKFLLVSTVSLTLYFFKGQVRFLNQYFDVEVVASPDEKLESFAKTEGVIYHGLPMRREISLFQDIMSLLKMIRLVHKTKPEIIHGNTPKAGLISMMAGWLMRIPGRIYYVHGLRYEGASGLKKRFLMLMESLSCHFATEIFSVSYGIKEKLASDKITSKEVSVISNGSINGIDPNFFNPALFSKKNIREKYNIPSTAVVLGYVGRLVGDKGINELIEAFLGLKQERERLYLLLVGNFEDHLDPLKSSTKETIETHPNIKAVGFQSDIRPFLSAMDLFVFPSYREGFGVSLMEAGAMGLPIISTNITGCNEIIQQGSNGFLVPSKSSLELISKVSGILNGTQNVSWDAHQIRNHIITKYDQNRIWNEAYQYYSKVLGN</sequence>
<protein>
    <submittedName>
        <fullName evidence="3">Glycosyl transferase family 1</fullName>
    </submittedName>
</protein>
<dbReference type="CDD" id="cd03808">
    <property type="entry name" value="GT4_CapM-like"/>
    <property type="match status" value="1"/>
</dbReference>
<dbReference type="SUPFAM" id="SSF53756">
    <property type="entry name" value="UDP-Glycosyltransferase/glycogen phosphorylase"/>
    <property type="match status" value="1"/>
</dbReference>
<gene>
    <name evidence="3" type="ORF">GCM10011361_05170</name>
</gene>
<reference evidence="4" key="1">
    <citation type="journal article" date="2019" name="Int. J. Syst. Evol. Microbiol.">
        <title>The Global Catalogue of Microorganisms (GCM) 10K type strain sequencing project: providing services to taxonomists for standard genome sequencing and annotation.</title>
        <authorList>
            <consortium name="The Broad Institute Genomics Platform"/>
            <consortium name="The Broad Institute Genome Sequencing Center for Infectious Disease"/>
            <person name="Wu L."/>
            <person name="Ma J."/>
        </authorList>
    </citation>
    <scope>NUCLEOTIDE SEQUENCE [LARGE SCALE GENOMIC DNA]</scope>
    <source>
        <strain evidence="4">CGMCC 1.12606</strain>
    </source>
</reference>
<evidence type="ECO:0000259" key="2">
    <source>
        <dbReference type="Pfam" id="PF13579"/>
    </source>
</evidence>